<comment type="caution">
    <text evidence="1">The sequence shown here is derived from an EMBL/GenBank/DDBJ whole genome shotgun (WGS) entry which is preliminary data.</text>
</comment>
<evidence type="ECO:0000313" key="1">
    <source>
        <dbReference type="EMBL" id="CAG8611993.1"/>
    </source>
</evidence>
<name>A0A9N9CQ92_9GLOM</name>
<gene>
    <name evidence="1" type="ORF">CPELLU_LOCUS7498</name>
</gene>
<keyword evidence="2" id="KW-1185">Reference proteome</keyword>
<dbReference type="Proteomes" id="UP000789759">
    <property type="component" value="Unassembled WGS sequence"/>
</dbReference>
<reference evidence="1" key="1">
    <citation type="submission" date="2021-06" db="EMBL/GenBank/DDBJ databases">
        <authorList>
            <person name="Kallberg Y."/>
            <person name="Tangrot J."/>
            <person name="Rosling A."/>
        </authorList>
    </citation>
    <scope>NUCLEOTIDE SEQUENCE</scope>
    <source>
        <strain evidence="1">FL966</strain>
    </source>
</reference>
<accession>A0A9N9CQ92</accession>
<organism evidence="1 2">
    <name type="scientific">Cetraspora pellucida</name>
    <dbReference type="NCBI Taxonomy" id="1433469"/>
    <lineage>
        <taxon>Eukaryota</taxon>
        <taxon>Fungi</taxon>
        <taxon>Fungi incertae sedis</taxon>
        <taxon>Mucoromycota</taxon>
        <taxon>Glomeromycotina</taxon>
        <taxon>Glomeromycetes</taxon>
        <taxon>Diversisporales</taxon>
        <taxon>Gigasporaceae</taxon>
        <taxon>Cetraspora</taxon>
    </lineage>
</organism>
<protein>
    <submittedName>
        <fullName evidence="1">13383_t:CDS:1</fullName>
    </submittedName>
</protein>
<dbReference type="AlphaFoldDB" id="A0A9N9CQ92"/>
<evidence type="ECO:0000313" key="2">
    <source>
        <dbReference type="Proteomes" id="UP000789759"/>
    </source>
</evidence>
<sequence>MQKRKGIYTLEQRLRLKKRLASIIIEEQLNYRKIIKKTRLVRPWMNAPAL</sequence>
<dbReference type="EMBL" id="CAJVQA010005048">
    <property type="protein sequence ID" value="CAG8611993.1"/>
    <property type="molecule type" value="Genomic_DNA"/>
</dbReference>
<proteinExistence type="predicted"/>